<dbReference type="EMBL" id="KB096742">
    <property type="protein sequence ID" value="ESO02439.1"/>
    <property type="molecule type" value="Genomic_DNA"/>
</dbReference>
<dbReference type="InterPro" id="IPR036772">
    <property type="entry name" value="SRCR-like_dom_sf"/>
</dbReference>
<keyword evidence="1 2" id="KW-1015">Disulfide bond</keyword>
<organism evidence="6 7">
    <name type="scientific">Helobdella robusta</name>
    <name type="common">Californian leech</name>
    <dbReference type="NCBI Taxonomy" id="6412"/>
    <lineage>
        <taxon>Eukaryota</taxon>
        <taxon>Metazoa</taxon>
        <taxon>Spiralia</taxon>
        <taxon>Lophotrochozoa</taxon>
        <taxon>Annelida</taxon>
        <taxon>Clitellata</taxon>
        <taxon>Hirudinea</taxon>
        <taxon>Rhynchobdellida</taxon>
        <taxon>Glossiphoniidae</taxon>
        <taxon>Helobdella</taxon>
    </lineage>
</organism>
<proteinExistence type="predicted"/>
<evidence type="ECO:0000256" key="2">
    <source>
        <dbReference type="PROSITE-ProRule" id="PRU00196"/>
    </source>
</evidence>
<accession>T1ERT5</accession>
<dbReference type="SMART" id="SM00202">
    <property type="entry name" value="SR"/>
    <property type="match status" value="1"/>
</dbReference>
<dbReference type="SUPFAM" id="SSF56487">
    <property type="entry name" value="SRCR-like"/>
    <property type="match status" value="1"/>
</dbReference>
<keyword evidence="3" id="KW-0732">Signal</keyword>
<evidence type="ECO:0000313" key="6">
    <source>
        <dbReference type="EnsemblMetazoa" id="HelroP161710"/>
    </source>
</evidence>
<dbReference type="KEGG" id="hro:HELRODRAFT_161710"/>
<feature type="signal peptide" evidence="3">
    <location>
        <begin position="1"/>
        <end position="22"/>
    </location>
</feature>
<keyword evidence="7" id="KW-1185">Reference proteome</keyword>
<feature type="chain" id="PRO_5010979988" description="SRCR domain-containing protein" evidence="3">
    <location>
        <begin position="23"/>
        <end position="481"/>
    </location>
</feature>
<dbReference type="InterPro" id="IPR001190">
    <property type="entry name" value="SRCR"/>
</dbReference>
<gene>
    <name evidence="6" type="primary">20199285</name>
    <name evidence="5" type="ORF">HELRODRAFT_161710</name>
</gene>
<comment type="caution">
    <text evidence="2">Lacks conserved residue(s) required for the propagation of feature annotation.</text>
</comment>
<dbReference type="Proteomes" id="UP000015101">
    <property type="component" value="Unassembled WGS sequence"/>
</dbReference>
<evidence type="ECO:0000313" key="7">
    <source>
        <dbReference type="Proteomes" id="UP000015101"/>
    </source>
</evidence>
<sequence>MTLNLPLAMTLILHLMAYAVQSVTCKNNLPANENNNNETNLATMNVSNSISSDNYLNYIGNKSCGQNEVYVKSYNNNKHNVNNDVNNDVNNNDINISSSSNNNNNNISNINNIINNNINNNVRRDTDSLEKPIMLRLVNSDSKNLKSYGYLEIFKAYKKEWYSICGINWTDVNTKLACQSLGFNGGMIVGNMIRFTGYRNKYTDDVSIVCEPTDKSFEDCYTRMLPNKNYNEKTLQPVYLHCFPVNFGRGWLRLGDVIDDNHPDFNWSGGSQNDYDRDVIFKIAYAQLNDSMVNNATMKISANDWDATKSDVLCRQNHHLLGVFKVYKLKIGTELMAEFSCDFIFKLGRVPKDLFRCKVSYRYTDSFVAISCYNDYKHQVDHAGRDVLIQQTNTDFMNITMMFRKPISRILLNRMDNINSDCERMAIVGSVPNRLKCVLKLRRKLKQKNINDTRPPKNILNRDSVDEFDDKANVVDNENKE</sequence>
<dbReference type="RefSeq" id="XP_009019847.1">
    <property type="nucleotide sequence ID" value="XM_009021599.1"/>
</dbReference>
<feature type="disulfide bond" evidence="2">
    <location>
        <begin position="210"/>
        <end position="220"/>
    </location>
</feature>
<dbReference type="Pfam" id="PF00530">
    <property type="entry name" value="SRCR"/>
    <property type="match status" value="1"/>
</dbReference>
<reference evidence="7" key="1">
    <citation type="submission" date="2012-12" db="EMBL/GenBank/DDBJ databases">
        <authorList>
            <person name="Hellsten U."/>
            <person name="Grimwood J."/>
            <person name="Chapman J.A."/>
            <person name="Shapiro H."/>
            <person name="Aerts A."/>
            <person name="Otillar R.P."/>
            <person name="Terry A.Y."/>
            <person name="Boore J.L."/>
            <person name="Simakov O."/>
            <person name="Marletaz F."/>
            <person name="Cho S.-J."/>
            <person name="Edsinger-Gonzales E."/>
            <person name="Havlak P."/>
            <person name="Kuo D.-H."/>
            <person name="Larsson T."/>
            <person name="Lv J."/>
            <person name="Arendt D."/>
            <person name="Savage R."/>
            <person name="Osoegawa K."/>
            <person name="de Jong P."/>
            <person name="Lindberg D.R."/>
            <person name="Seaver E.C."/>
            <person name="Weisblat D.A."/>
            <person name="Putnam N.H."/>
            <person name="Grigoriev I.V."/>
            <person name="Rokhsar D.S."/>
        </authorList>
    </citation>
    <scope>NUCLEOTIDE SEQUENCE</scope>
</reference>
<dbReference type="InParanoid" id="T1ERT5"/>
<name>T1ERT5_HELRO</name>
<dbReference type="GO" id="GO:0016020">
    <property type="term" value="C:membrane"/>
    <property type="evidence" value="ECO:0007669"/>
    <property type="project" value="InterPro"/>
</dbReference>
<dbReference type="GeneID" id="20199285"/>
<feature type="domain" description="SRCR" evidence="4">
    <location>
        <begin position="135"/>
        <end position="243"/>
    </location>
</feature>
<reference evidence="5 7" key="2">
    <citation type="journal article" date="2013" name="Nature">
        <title>Insights into bilaterian evolution from three spiralian genomes.</title>
        <authorList>
            <person name="Simakov O."/>
            <person name="Marletaz F."/>
            <person name="Cho S.J."/>
            <person name="Edsinger-Gonzales E."/>
            <person name="Havlak P."/>
            <person name="Hellsten U."/>
            <person name="Kuo D.H."/>
            <person name="Larsson T."/>
            <person name="Lv J."/>
            <person name="Arendt D."/>
            <person name="Savage R."/>
            <person name="Osoegawa K."/>
            <person name="de Jong P."/>
            <person name="Grimwood J."/>
            <person name="Chapman J.A."/>
            <person name="Shapiro H."/>
            <person name="Aerts A."/>
            <person name="Otillar R.P."/>
            <person name="Terry A.Y."/>
            <person name="Boore J.L."/>
            <person name="Grigoriev I.V."/>
            <person name="Lindberg D.R."/>
            <person name="Seaver E.C."/>
            <person name="Weisblat D.A."/>
            <person name="Putnam N.H."/>
            <person name="Rokhsar D.S."/>
        </authorList>
    </citation>
    <scope>NUCLEOTIDE SEQUENCE</scope>
</reference>
<evidence type="ECO:0000256" key="3">
    <source>
        <dbReference type="SAM" id="SignalP"/>
    </source>
</evidence>
<dbReference type="AlphaFoldDB" id="T1ERT5"/>
<dbReference type="EnsemblMetazoa" id="HelroT161710">
    <property type="protein sequence ID" value="HelroP161710"/>
    <property type="gene ID" value="HelroG161710"/>
</dbReference>
<dbReference type="OrthoDB" id="6119881at2759"/>
<reference evidence="6" key="3">
    <citation type="submission" date="2015-06" db="UniProtKB">
        <authorList>
            <consortium name="EnsemblMetazoa"/>
        </authorList>
    </citation>
    <scope>IDENTIFICATION</scope>
</reference>
<evidence type="ECO:0000259" key="4">
    <source>
        <dbReference type="PROSITE" id="PS50287"/>
    </source>
</evidence>
<dbReference type="CTD" id="20199285"/>
<evidence type="ECO:0000313" key="5">
    <source>
        <dbReference type="EMBL" id="ESO02439.1"/>
    </source>
</evidence>
<dbReference type="HOGENOM" id="CLU_567761_0_0_1"/>
<dbReference type="EMBL" id="AMQM01000882">
    <property type="status" value="NOT_ANNOTATED_CDS"/>
    <property type="molecule type" value="Genomic_DNA"/>
</dbReference>
<dbReference type="PROSITE" id="PS50287">
    <property type="entry name" value="SRCR_2"/>
    <property type="match status" value="1"/>
</dbReference>
<protein>
    <recommendedName>
        <fullName evidence="4">SRCR domain-containing protein</fullName>
    </recommendedName>
</protein>
<dbReference type="Gene3D" id="3.10.250.10">
    <property type="entry name" value="SRCR-like domain"/>
    <property type="match status" value="1"/>
</dbReference>
<evidence type="ECO:0000256" key="1">
    <source>
        <dbReference type="ARBA" id="ARBA00023157"/>
    </source>
</evidence>